<dbReference type="KEGG" id="kmn:HW532_18365"/>
<keyword evidence="2" id="KW-1185">Reference proteome</keyword>
<dbReference type="EMBL" id="CP058214">
    <property type="protein sequence ID" value="QPC44487.1"/>
    <property type="molecule type" value="Genomic_DNA"/>
</dbReference>
<reference evidence="1 2" key="1">
    <citation type="submission" date="2020-06" db="EMBL/GenBank/DDBJ databases">
        <title>Genome sequence of 2 isolates from Red Sea Mangroves.</title>
        <authorList>
            <person name="Sefrji F."/>
            <person name="Michoud G."/>
            <person name="Merlino G."/>
            <person name="Daffonchio D."/>
        </authorList>
    </citation>
    <scope>NUCLEOTIDE SEQUENCE [LARGE SCALE GENOMIC DNA]</scope>
    <source>
        <strain evidence="1 2">R1DC25</strain>
    </source>
</reference>
<dbReference type="RefSeq" id="WP_213161857.1">
    <property type="nucleotide sequence ID" value="NZ_CP058214.1"/>
</dbReference>
<accession>A0A7S8HD68</accession>
<evidence type="ECO:0000313" key="1">
    <source>
        <dbReference type="EMBL" id="QPC44487.1"/>
    </source>
</evidence>
<gene>
    <name evidence="1" type="ORF">HW532_18365</name>
</gene>
<organism evidence="1 2">
    <name type="scientific">Kaustia mangrovi</name>
    <dbReference type="NCBI Taxonomy" id="2593653"/>
    <lineage>
        <taxon>Bacteria</taxon>
        <taxon>Pseudomonadati</taxon>
        <taxon>Pseudomonadota</taxon>
        <taxon>Alphaproteobacteria</taxon>
        <taxon>Hyphomicrobiales</taxon>
        <taxon>Parvibaculaceae</taxon>
        <taxon>Kaustia</taxon>
    </lineage>
</organism>
<name>A0A7S8HD68_9HYPH</name>
<protein>
    <submittedName>
        <fullName evidence="1">DNA transposition protein</fullName>
    </submittedName>
</protein>
<evidence type="ECO:0000313" key="2">
    <source>
        <dbReference type="Proteomes" id="UP000593594"/>
    </source>
</evidence>
<dbReference type="AlphaFoldDB" id="A0A7S8HD68"/>
<proteinExistence type="predicted"/>
<sequence length="154" mass="17462">MARDRRDRGTLDLLSWEPPELVHRFDEKRVRSSSMRARIAQAVSETCKESGRTRDEIAEAMSAWLGEEVSRAMLDAYASPAREAHTISYLRLLALVHVTGDIRLLQMGAEIFGQSVIEDRWLPWVEVGQLADRRDEINGAFDAARRAARRGVRG</sequence>
<dbReference type="Proteomes" id="UP000593594">
    <property type="component" value="Chromosome"/>
</dbReference>